<evidence type="ECO:0000313" key="3">
    <source>
        <dbReference type="EMBL" id="CAL4769383.1"/>
    </source>
</evidence>
<feature type="compositionally biased region" description="Basic residues" evidence="1">
    <location>
        <begin position="304"/>
        <end position="326"/>
    </location>
</feature>
<evidence type="ECO:0000313" key="4">
    <source>
        <dbReference type="Proteomes" id="UP001152797"/>
    </source>
</evidence>
<dbReference type="EMBL" id="CAMXCT020000680">
    <property type="protein sequence ID" value="CAL1135446.1"/>
    <property type="molecule type" value="Genomic_DNA"/>
</dbReference>
<dbReference type="EMBL" id="CAMXCT030000680">
    <property type="protein sequence ID" value="CAL4769383.1"/>
    <property type="molecule type" value="Genomic_DNA"/>
</dbReference>
<organism evidence="2">
    <name type="scientific">Cladocopium goreaui</name>
    <dbReference type="NCBI Taxonomy" id="2562237"/>
    <lineage>
        <taxon>Eukaryota</taxon>
        <taxon>Sar</taxon>
        <taxon>Alveolata</taxon>
        <taxon>Dinophyceae</taxon>
        <taxon>Suessiales</taxon>
        <taxon>Symbiodiniaceae</taxon>
        <taxon>Cladocopium</taxon>
    </lineage>
</organism>
<dbReference type="AlphaFoldDB" id="A0A9P1FN67"/>
<evidence type="ECO:0000256" key="1">
    <source>
        <dbReference type="SAM" id="MobiDB-lite"/>
    </source>
</evidence>
<dbReference type="Proteomes" id="UP001152797">
    <property type="component" value="Unassembled WGS sequence"/>
</dbReference>
<feature type="region of interest" description="Disordered" evidence="1">
    <location>
        <begin position="304"/>
        <end position="330"/>
    </location>
</feature>
<gene>
    <name evidence="2" type="ORF">C1SCF055_LOCUS9808</name>
</gene>
<reference evidence="3 4" key="2">
    <citation type="submission" date="2024-05" db="EMBL/GenBank/DDBJ databases">
        <authorList>
            <person name="Chen Y."/>
            <person name="Shah S."/>
            <person name="Dougan E. K."/>
            <person name="Thang M."/>
            <person name="Chan C."/>
        </authorList>
    </citation>
    <scope>NUCLEOTIDE SEQUENCE [LARGE SCALE GENOMIC DNA]</scope>
</reference>
<evidence type="ECO:0000313" key="2">
    <source>
        <dbReference type="EMBL" id="CAI3982071.1"/>
    </source>
</evidence>
<accession>A0A9P1FN67</accession>
<comment type="caution">
    <text evidence="2">The sequence shown here is derived from an EMBL/GenBank/DDBJ whole genome shotgun (WGS) entry which is preliminary data.</text>
</comment>
<sequence>MVGLRQSAVRGFEDVSGLWVGQLMAHGLVFHDKMTDSYILSFGFYEYAGMSWELKALPEDGNYFQVSEKEMDPHESRVRLQFFTTSRVWSPADAVCEEEFSGVPTEVCCPWQLPPTLQSKGILIRRTGEDEFCLIGGFFPELNEDGKNKLLEKWCNTQQERGAQIASSEFCASYMKDVLSSLEHEADFNQFSDMKAHVDDMARREYILSRVGHAKAVAENFTPKAIKNLRPDVAGCVLAWQYSVGCFQGYYPISEIKPVKEGSKRKPKTHYSRSRSYNQKRTKVVALLEIVKWMWALHKENGKKKAAAKTTAKGRGKGKKGKGKASSKKDEVLPVRKVCRLLPPQELKHLLQSAQSIAPGENGCVPRDYASVQRVAEWRRRALHAASRSSDDQGDPTVIGAGALGALGAFE</sequence>
<keyword evidence="4" id="KW-1185">Reference proteome</keyword>
<dbReference type="EMBL" id="CAMXCT010000680">
    <property type="protein sequence ID" value="CAI3982071.1"/>
    <property type="molecule type" value="Genomic_DNA"/>
</dbReference>
<dbReference type="OrthoDB" id="10557054at2759"/>
<reference evidence="2" key="1">
    <citation type="submission" date="2022-10" db="EMBL/GenBank/DDBJ databases">
        <authorList>
            <person name="Chen Y."/>
            <person name="Dougan E. K."/>
            <person name="Chan C."/>
            <person name="Rhodes N."/>
            <person name="Thang M."/>
        </authorList>
    </citation>
    <scope>NUCLEOTIDE SEQUENCE</scope>
</reference>
<proteinExistence type="predicted"/>
<name>A0A9P1FN67_9DINO</name>
<protein>
    <submittedName>
        <fullName evidence="3">Hemicentin-1</fullName>
    </submittedName>
</protein>